<dbReference type="Proteomes" id="UP001345219">
    <property type="component" value="Chromosome 3"/>
</dbReference>
<organism evidence="1 2">
    <name type="scientific">Trapa incisa</name>
    <dbReference type="NCBI Taxonomy" id="236973"/>
    <lineage>
        <taxon>Eukaryota</taxon>
        <taxon>Viridiplantae</taxon>
        <taxon>Streptophyta</taxon>
        <taxon>Embryophyta</taxon>
        <taxon>Tracheophyta</taxon>
        <taxon>Spermatophyta</taxon>
        <taxon>Magnoliopsida</taxon>
        <taxon>eudicotyledons</taxon>
        <taxon>Gunneridae</taxon>
        <taxon>Pentapetalae</taxon>
        <taxon>rosids</taxon>
        <taxon>malvids</taxon>
        <taxon>Myrtales</taxon>
        <taxon>Lythraceae</taxon>
        <taxon>Trapa</taxon>
    </lineage>
</organism>
<proteinExistence type="predicted"/>
<dbReference type="AlphaFoldDB" id="A0AAN7QHB6"/>
<gene>
    <name evidence="1" type="ORF">SAY87_002860</name>
</gene>
<dbReference type="EMBL" id="JAXIOK010000006">
    <property type="protein sequence ID" value="KAK4767719.1"/>
    <property type="molecule type" value="Genomic_DNA"/>
</dbReference>
<comment type="caution">
    <text evidence="1">The sequence shown here is derived from an EMBL/GenBank/DDBJ whole genome shotgun (WGS) entry which is preliminary data.</text>
</comment>
<reference evidence="1 2" key="1">
    <citation type="journal article" date="2023" name="Hortic Res">
        <title>Pangenome of water caltrop reveals structural variations and asymmetric subgenome divergence after allopolyploidization.</title>
        <authorList>
            <person name="Zhang X."/>
            <person name="Chen Y."/>
            <person name="Wang L."/>
            <person name="Yuan Y."/>
            <person name="Fang M."/>
            <person name="Shi L."/>
            <person name="Lu R."/>
            <person name="Comes H.P."/>
            <person name="Ma Y."/>
            <person name="Chen Y."/>
            <person name="Huang G."/>
            <person name="Zhou Y."/>
            <person name="Zheng Z."/>
            <person name="Qiu Y."/>
        </authorList>
    </citation>
    <scope>NUCLEOTIDE SEQUENCE [LARGE SCALE GENOMIC DNA]</scope>
    <source>
        <tissue evidence="1">Roots</tissue>
    </source>
</reference>
<evidence type="ECO:0000313" key="2">
    <source>
        <dbReference type="Proteomes" id="UP001345219"/>
    </source>
</evidence>
<sequence length="96" mass="10459">MQRLALFDLTAISSDVVLYPGTLHMEEEVHMRLALQEETMAESQAHSIPSMAVTRGFGVGKRHCITWEEVAVDGADVTVNNAHDCNAGAVASLCFR</sequence>
<accession>A0AAN7QHB6</accession>
<evidence type="ECO:0000313" key="1">
    <source>
        <dbReference type="EMBL" id="KAK4767719.1"/>
    </source>
</evidence>
<name>A0AAN7QHB6_9MYRT</name>
<protein>
    <submittedName>
        <fullName evidence="1">Uncharacterized protein</fullName>
    </submittedName>
</protein>
<keyword evidence="2" id="KW-1185">Reference proteome</keyword>